<proteinExistence type="predicted"/>
<name>A0ABP8V9S7_9GAMM</name>
<keyword evidence="2" id="KW-1185">Reference proteome</keyword>
<dbReference type="RefSeq" id="WP_345198152.1">
    <property type="nucleotide sequence ID" value="NZ_BAABFL010000460.1"/>
</dbReference>
<evidence type="ECO:0000313" key="1">
    <source>
        <dbReference type="EMBL" id="GAA4651722.1"/>
    </source>
</evidence>
<protein>
    <submittedName>
        <fullName evidence="1">Uncharacterized protein</fullName>
    </submittedName>
</protein>
<comment type="caution">
    <text evidence="1">The sequence shown here is derived from an EMBL/GenBank/DDBJ whole genome shotgun (WGS) entry which is preliminary data.</text>
</comment>
<sequence>MLAQGGPHTGSARETLLMNVGPCLSWDEKIDNFIFFSLLAGMDFAMLTGPDVYKRLRRLAFYMKAILPDPRILSFLLHNATSGYFSIRHVARLLRGEALDEKDCQEILTQILKYEYMPEDSAVKQLFTKLSAASRKRENDIVAGALTSLLDALDVD</sequence>
<organism evidence="1 2">
    <name type="scientific">Kistimonas scapharcae</name>
    <dbReference type="NCBI Taxonomy" id="1036133"/>
    <lineage>
        <taxon>Bacteria</taxon>
        <taxon>Pseudomonadati</taxon>
        <taxon>Pseudomonadota</taxon>
        <taxon>Gammaproteobacteria</taxon>
        <taxon>Oceanospirillales</taxon>
        <taxon>Endozoicomonadaceae</taxon>
        <taxon>Kistimonas</taxon>
    </lineage>
</organism>
<reference evidence="2" key="1">
    <citation type="journal article" date="2019" name="Int. J. Syst. Evol. Microbiol.">
        <title>The Global Catalogue of Microorganisms (GCM) 10K type strain sequencing project: providing services to taxonomists for standard genome sequencing and annotation.</title>
        <authorList>
            <consortium name="The Broad Institute Genomics Platform"/>
            <consortium name="The Broad Institute Genome Sequencing Center for Infectious Disease"/>
            <person name="Wu L."/>
            <person name="Ma J."/>
        </authorList>
    </citation>
    <scope>NUCLEOTIDE SEQUENCE [LARGE SCALE GENOMIC DNA]</scope>
    <source>
        <strain evidence="2">JCM 17805</strain>
    </source>
</reference>
<dbReference type="Proteomes" id="UP001500604">
    <property type="component" value="Unassembled WGS sequence"/>
</dbReference>
<dbReference type="EMBL" id="BAABFL010000460">
    <property type="protein sequence ID" value="GAA4651722.1"/>
    <property type="molecule type" value="Genomic_DNA"/>
</dbReference>
<accession>A0ABP8V9S7</accession>
<gene>
    <name evidence="1" type="ORF">GCM10023116_40060</name>
</gene>
<evidence type="ECO:0000313" key="2">
    <source>
        <dbReference type="Proteomes" id="UP001500604"/>
    </source>
</evidence>